<dbReference type="Pfam" id="PF11695">
    <property type="entry name" value="DUF3291"/>
    <property type="match status" value="1"/>
</dbReference>
<reference evidence="3 4" key="1">
    <citation type="submission" date="2023-03" db="EMBL/GenBank/DDBJ databases">
        <title>Isolation and description of six Streptomyces strains from soil environments, able to metabolize different microbial glucans.</title>
        <authorList>
            <person name="Widen T."/>
            <person name="Larsbrink J."/>
        </authorList>
    </citation>
    <scope>NUCLEOTIDE SEQUENCE [LARGE SCALE GENOMIC DNA]</scope>
    <source>
        <strain evidence="3 4">Alt2</strain>
    </source>
</reference>
<proteinExistence type="predicted"/>
<evidence type="ECO:0000256" key="1">
    <source>
        <dbReference type="SAM" id="MobiDB-lite"/>
    </source>
</evidence>
<dbReference type="InterPro" id="IPR021708">
    <property type="entry name" value="DUF3291"/>
</dbReference>
<feature type="region of interest" description="Disordered" evidence="1">
    <location>
        <begin position="138"/>
        <end position="178"/>
    </location>
</feature>
<name>A0ABY9IT24_9ACTN</name>
<dbReference type="Proteomes" id="UP001235744">
    <property type="component" value="Chromosome"/>
</dbReference>
<dbReference type="SUPFAM" id="SSF54909">
    <property type="entry name" value="Dimeric alpha+beta barrel"/>
    <property type="match status" value="1"/>
</dbReference>
<protein>
    <submittedName>
        <fullName evidence="3">DUF3291 domain-containing protein</fullName>
    </submittedName>
</protein>
<feature type="domain" description="DUF3291" evidence="2">
    <location>
        <begin position="6"/>
        <end position="145"/>
    </location>
</feature>
<gene>
    <name evidence="3" type="ORF">P8A19_23650</name>
</gene>
<accession>A0ABY9IT24</accession>
<organism evidence="3 4">
    <name type="scientific">Streptomyces poriferorum</name>
    <dbReference type="NCBI Taxonomy" id="2798799"/>
    <lineage>
        <taxon>Bacteria</taxon>
        <taxon>Bacillati</taxon>
        <taxon>Actinomycetota</taxon>
        <taxon>Actinomycetes</taxon>
        <taxon>Kitasatosporales</taxon>
        <taxon>Streptomycetaceae</taxon>
        <taxon>Streptomyces</taxon>
    </lineage>
</organism>
<evidence type="ECO:0000259" key="2">
    <source>
        <dbReference type="Pfam" id="PF11695"/>
    </source>
</evidence>
<sequence length="178" mass="19741">MSDFHLAQVNVGRMLAPLDSPQLAGFVAQLHEINAVADQAPGFVWRMVDDSGADATNLRPEHDDDLLLINCSVWESVEALRNYTYRSDHLKVLARRRDWFERLADVSVAMWWVPAGHRPSMEEAMGRIALIREQGDGPEAFTFRAPHPPPPGSPGDSGHPRHDGASATEHTPAEHAPR</sequence>
<evidence type="ECO:0000313" key="4">
    <source>
        <dbReference type="Proteomes" id="UP001235744"/>
    </source>
</evidence>
<dbReference type="EMBL" id="CP120988">
    <property type="protein sequence ID" value="WLQ58240.1"/>
    <property type="molecule type" value="Genomic_DNA"/>
</dbReference>
<keyword evidence="4" id="KW-1185">Reference proteome</keyword>
<evidence type="ECO:0000313" key="3">
    <source>
        <dbReference type="EMBL" id="WLQ58240.1"/>
    </source>
</evidence>
<dbReference type="InterPro" id="IPR011008">
    <property type="entry name" value="Dimeric_a/b-barrel"/>
</dbReference>
<dbReference type="RefSeq" id="WP_306070548.1">
    <property type="nucleotide sequence ID" value="NZ_CP120988.1"/>
</dbReference>